<feature type="compositionally biased region" description="Pro residues" evidence="9">
    <location>
        <begin position="109"/>
        <end position="123"/>
    </location>
</feature>
<feature type="active site" evidence="8">
    <location>
        <position position="163"/>
    </location>
</feature>
<proteinExistence type="inferred from homology"/>
<evidence type="ECO:0000256" key="6">
    <source>
        <dbReference type="ARBA" id="ARBA00023145"/>
    </source>
</evidence>
<evidence type="ECO:0000256" key="8">
    <source>
        <dbReference type="PIRSR" id="PIRSR601461-1"/>
    </source>
</evidence>
<comment type="caution">
    <text evidence="11">The sequence shown here is derived from an EMBL/GenBank/DDBJ whole genome shotgun (WGS) entry which is preliminary data.</text>
</comment>
<dbReference type="GO" id="GO:0004190">
    <property type="term" value="F:aspartic-type endopeptidase activity"/>
    <property type="evidence" value="ECO:0007669"/>
    <property type="project" value="UniProtKB-KW"/>
</dbReference>
<dbReference type="CDD" id="cd05471">
    <property type="entry name" value="pepsin_like"/>
    <property type="match status" value="1"/>
</dbReference>
<evidence type="ECO:0000256" key="5">
    <source>
        <dbReference type="ARBA" id="ARBA00022801"/>
    </source>
</evidence>
<evidence type="ECO:0000313" key="11">
    <source>
        <dbReference type="EMBL" id="CAG8545353.1"/>
    </source>
</evidence>
<accession>A0A9N9FMW3</accession>
<name>A0A9N9FMW3_9GLOM</name>
<evidence type="ECO:0000256" key="4">
    <source>
        <dbReference type="ARBA" id="ARBA00022750"/>
    </source>
</evidence>
<dbReference type="PRINTS" id="PR00792">
    <property type="entry name" value="PEPSIN"/>
</dbReference>
<evidence type="ECO:0000256" key="9">
    <source>
        <dbReference type="SAM" id="MobiDB-lite"/>
    </source>
</evidence>
<sequence length="468" mass="50434">MESEKTDNEKPSKPSKLSKTKKICGQGITKITRIFNKLSCSPKPNQPSRDATTTTTPVVLTMPLKMQPNFKRIARDHAARAIAKYQSLGSDKLQTQPQSDTTTQFNTSPAPPAPTVPPAPPTAPTTSKSKVGTVNLVDYQSDSEWYGEIYIGTPPQIFNIAFDTGSSTLWVFGPGANLDSNPHHVYDYTKSASYEYDGREWNITYGDNGKVGGYLARDVFFIGAVNGVGGIRVPGQLFGIANQTTSLYASDIIDGLVALGFASNTAVKGIKPLFDNMIDRSLLMQNLFSVAYVKEASGGDLNGGEISFGGINPAYYTGDILYLTAIQPSSYWQVTADNIQVGNMIPINMSGNAILDTGGSIILLPSAVCSAVYSQIPGAYYDSNYGGWLLPVNTDPSLIIYFVFSGRKFGIPIADLIWDPVPGTIFAGGGIQIQPGTYWILGGIFMKNVYAIFDRSEATPRVGLATRT</sequence>
<keyword evidence="3" id="KW-0732">Signal</keyword>
<feature type="region of interest" description="Disordered" evidence="9">
    <location>
        <begin position="1"/>
        <end position="23"/>
    </location>
</feature>
<dbReference type="InterPro" id="IPR001461">
    <property type="entry name" value="Aspartic_peptidase_A1"/>
</dbReference>
<evidence type="ECO:0000256" key="2">
    <source>
        <dbReference type="ARBA" id="ARBA00022670"/>
    </source>
</evidence>
<dbReference type="InterPro" id="IPR021109">
    <property type="entry name" value="Peptidase_aspartic_dom_sf"/>
</dbReference>
<keyword evidence="6" id="KW-0865">Zymogen</keyword>
<dbReference type="Gene3D" id="2.40.70.10">
    <property type="entry name" value="Acid Proteases"/>
    <property type="match status" value="2"/>
</dbReference>
<dbReference type="SUPFAM" id="SSF50630">
    <property type="entry name" value="Acid proteases"/>
    <property type="match status" value="1"/>
</dbReference>
<evidence type="ECO:0000259" key="10">
    <source>
        <dbReference type="PROSITE" id="PS51767"/>
    </source>
</evidence>
<dbReference type="PROSITE" id="PS51767">
    <property type="entry name" value="PEPTIDASE_A1"/>
    <property type="match status" value="1"/>
</dbReference>
<dbReference type="AlphaFoldDB" id="A0A9N9FMW3"/>
<dbReference type="InterPro" id="IPR033121">
    <property type="entry name" value="PEPTIDASE_A1"/>
</dbReference>
<keyword evidence="12" id="KW-1185">Reference proteome</keyword>
<feature type="region of interest" description="Disordered" evidence="9">
    <location>
        <begin position="88"/>
        <end position="129"/>
    </location>
</feature>
<dbReference type="Proteomes" id="UP000789508">
    <property type="component" value="Unassembled WGS sequence"/>
</dbReference>
<feature type="active site" evidence="8">
    <location>
        <position position="356"/>
    </location>
</feature>
<feature type="domain" description="Peptidase A1" evidence="10">
    <location>
        <begin position="145"/>
        <end position="465"/>
    </location>
</feature>
<dbReference type="FunFam" id="2.40.70.10:FF:000008">
    <property type="entry name" value="Cathepsin D"/>
    <property type="match status" value="1"/>
</dbReference>
<keyword evidence="7" id="KW-1015">Disulfide bond</keyword>
<comment type="similarity">
    <text evidence="1">Belongs to the peptidase A1 family.</text>
</comment>
<organism evidence="11 12">
    <name type="scientific">Ambispora leptoticha</name>
    <dbReference type="NCBI Taxonomy" id="144679"/>
    <lineage>
        <taxon>Eukaryota</taxon>
        <taxon>Fungi</taxon>
        <taxon>Fungi incertae sedis</taxon>
        <taxon>Mucoromycota</taxon>
        <taxon>Glomeromycotina</taxon>
        <taxon>Glomeromycetes</taxon>
        <taxon>Archaeosporales</taxon>
        <taxon>Ambisporaceae</taxon>
        <taxon>Ambispora</taxon>
    </lineage>
</organism>
<dbReference type="Pfam" id="PF00026">
    <property type="entry name" value="Asp"/>
    <property type="match status" value="1"/>
</dbReference>
<evidence type="ECO:0000256" key="1">
    <source>
        <dbReference type="ARBA" id="ARBA00007447"/>
    </source>
</evidence>
<dbReference type="OrthoDB" id="15189at2759"/>
<dbReference type="PANTHER" id="PTHR47966">
    <property type="entry name" value="BETA-SITE APP-CLEAVING ENZYME, ISOFORM A-RELATED"/>
    <property type="match status" value="1"/>
</dbReference>
<feature type="compositionally biased region" description="Polar residues" evidence="9">
    <location>
        <begin position="88"/>
        <end position="108"/>
    </location>
</feature>
<keyword evidence="4" id="KW-0064">Aspartyl protease</keyword>
<protein>
    <submittedName>
        <fullName evidence="11">1782_t:CDS:1</fullName>
    </submittedName>
</protein>
<reference evidence="11" key="1">
    <citation type="submission" date="2021-06" db="EMBL/GenBank/DDBJ databases">
        <authorList>
            <person name="Kallberg Y."/>
            <person name="Tangrot J."/>
            <person name="Rosling A."/>
        </authorList>
    </citation>
    <scope>NUCLEOTIDE SEQUENCE</scope>
    <source>
        <strain evidence="11">FL130A</strain>
    </source>
</reference>
<keyword evidence="5" id="KW-0378">Hydrolase</keyword>
<dbReference type="PANTHER" id="PTHR47966:SF51">
    <property type="entry name" value="BETA-SITE APP-CLEAVING ENZYME, ISOFORM A-RELATED"/>
    <property type="match status" value="1"/>
</dbReference>
<evidence type="ECO:0000256" key="3">
    <source>
        <dbReference type="ARBA" id="ARBA00022729"/>
    </source>
</evidence>
<evidence type="ECO:0000256" key="7">
    <source>
        <dbReference type="ARBA" id="ARBA00023157"/>
    </source>
</evidence>
<dbReference type="EMBL" id="CAJVPS010001625">
    <property type="protein sequence ID" value="CAG8545353.1"/>
    <property type="molecule type" value="Genomic_DNA"/>
</dbReference>
<gene>
    <name evidence="11" type="ORF">ALEPTO_LOCUS5614</name>
</gene>
<feature type="compositionally biased region" description="Basic and acidic residues" evidence="9">
    <location>
        <begin position="1"/>
        <end position="12"/>
    </location>
</feature>
<keyword evidence="2" id="KW-0645">Protease</keyword>
<evidence type="ECO:0000313" key="12">
    <source>
        <dbReference type="Proteomes" id="UP000789508"/>
    </source>
</evidence>
<dbReference type="InterPro" id="IPR034164">
    <property type="entry name" value="Pepsin-like_dom"/>
</dbReference>
<dbReference type="GO" id="GO:0006508">
    <property type="term" value="P:proteolysis"/>
    <property type="evidence" value="ECO:0007669"/>
    <property type="project" value="UniProtKB-KW"/>
</dbReference>